<dbReference type="EMBL" id="MIPY01000069">
    <property type="protein sequence ID" value="OES24079.1"/>
    <property type="molecule type" value="Genomic_DNA"/>
</dbReference>
<evidence type="ECO:0000313" key="1">
    <source>
        <dbReference type="EMBL" id="OES24079.1"/>
    </source>
</evidence>
<dbReference type="Proteomes" id="UP000095392">
    <property type="component" value="Unassembled WGS sequence"/>
</dbReference>
<keyword evidence="2" id="KW-1185">Reference proteome</keyword>
<gene>
    <name evidence="1" type="ORF">BFV95_4870</name>
</gene>
<evidence type="ECO:0000313" key="2">
    <source>
        <dbReference type="Proteomes" id="UP000095392"/>
    </source>
</evidence>
<dbReference type="RefSeq" id="WP_061487069.1">
    <property type="nucleotide sequence ID" value="NZ_CP012203.1"/>
</dbReference>
<name>A0A1E7D7F6_ALTMA</name>
<reference evidence="1 2" key="1">
    <citation type="submission" date="2016-09" db="EMBL/GenBank/DDBJ databases">
        <title>Draft Genome Sequence of four Alteromonas macleodii strains isolated from copper coupons and grown long-term at elevated copper levels.</title>
        <authorList>
            <person name="Cusick K."/>
            <person name="Dale J."/>
            <person name="Little B."/>
            <person name="Biffinger J."/>
        </authorList>
    </citation>
    <scope>NUCLEOTIDE SEQUENCE [LARGE SCALE GENOMIC DNA]</scope>
    <source>
        <strain evidence="1 2">KCP01</strain>
    </source>
</reference>
<sequence length="89" mass="10237">MKISSKKRKLAKIIDKGVKQYPNNEHGDIQLLQASYDYMDTFKQLMDSCDQEELNFLCNEHPGLYRFAQMLENMAQGIQSGAISVPKDH</sequence>
<organism evidence="1 2">
    <name type="scientific">Alteromonas macleodii</name>
    <name type="common">Pseudoalteromonas macleodii</name>
    <dbReference type="NCBI Taxonomy" id="28108"/>
    <lineage>
        <taxon>Bacteria</taxon>
        <taxon>Pseudomonadati</taxon>
        <taxon>Pseudomonadota</taxon>
        <taxon>Gammaproteobacteria</taxon>
        <taxon>Alteromonadales</taxon>
        <taxon>Alteromonadaceae</taxon>
        <taxon>Alteromonas/Salinimonas group</taxon>
        <taxon>Alteromonas</taxon>
    </lineage>
</organism>
<dbReference type="AlphaFoldDB" id="A0A1E7D7F6"/>
<evidence type="ECO:0008006" key="3">
    <source>
        <dbReference type="Google" id="ProtNLM"/>
    </source>
</evidence>
<protein>
    <recommendedName>
        <fullName evidence="3">Arylsulfatase regulator</fullName>
    </recommendedName>
</protein>
<proteinExistence type="predicted"/>
<comment type="caution">
    <text evidence="1">The sequence shown here is derived from an EMBL/GenBank/DDBJ whole genome shotgun (WGS) entry which is preliminary data.</text>
</comment>
<accession>A0A1E7D7F6</accession>